<keyword evidence="1" id="KW-0489">Methyltransferase</keyword>
<reference evidence="1 2" key="1">
    <citation type="submission" date="2018-03" db="EMBL/GenBank/DDBJ databases">
        <title>Novel Streptomyces sp. from soil.</title>
        <authorList>
            <person name="Tan G.Y.A."/>
            <person name="Lee Z.Y."/>
        </authorList>
    </citation>
    <scope>NUCLEOTIDE SEQUENCE [LARGE SCALE GENOMIC DNA]</scope>
    <source>
        <strain evidence="1 2">ST5x</strain>
    </source>
</reference>
<keyword evidence="1" id="KW-0830">Ubiquinone</keyword>
<dbReference type="GO" id="GO:0008168">
    <property type="term" value="F:methyltransferase activity"/>
    <property type="evidence" value="ECO:0007669"/>
    <property type="project" value="UniProtKB-KW"/>
</dbReference>
<proteinExistence type="predicted"/>
<accession>A0A2S9PQ78</accession>
<keyword evidence="1" id="KW-0808">Transferase</keyword>
<keyword evidence="2" id="KW-1185">Reference proteome</keyword>
<gene>
    <name evidence="1" type="ORF">C6N75_24985</name>
</gene>
<evidence type="ECO:0000313" key="1">
    <source>
        <dbReference type="EMBL" id="PRH76552.1"/>
    </source>
</evidence>
<feature type="non-terminal residue" evidence="1">
    <location>
        <position position="1"/>
    </location>
</feature>
<comment type="caution">
    <text evidence="1">The sequence shown here is derived from an EMBL/GenBank/DDBJ whole genome shotgun (WGS) entry which is preliminary data.</text>
</comment>
<dbReference type="EMBL" id="PVLV01000481">
    <property type="protein sequence ID" value="PRH76552.1"/>
    <property type="molecule type" value="Genomic_DNA"/>
</dbReference>
<protein>
    <submittedName>
        <fullName evidence="1">Ubiquinone biosynthesis methyltransferase UbiE</fullName>
    </submittedName>
</protein>
<organism evidence="1 2">
    <name type="scientific">Streptomyces solincola</name>
    <dbReference type="NCBI Taxonomy" id="2100817"/>
    <lineage>
        <taxon>Bacteria</taxon>
        <taxon>Bacillati</taxon>
        <taxon>Actinomycetota</taxon>
        <taxon>Actinomycetes</taxon>
        <taxon>Kitasatosporales</taxon>
        <taxon>Streptomycetaceae</taxon>
        <taxon>Streptomyces</taxon>
    </lineage>
</organism>
<evidence type="ECO:0000313" key="2">
    <source>
        <dbReference type="Proteomes" id="UP000239322"/>
    </source>
</evidence>
<dbReference type="GO" id="GO:0032259">
    <property type="term" value="P:methylation"/>
    <property type="evidence" value="ECO:0007669"/>
    <property type="project" value="UniProtKB-KW"/>
</dbReference>
<sequence length="60" mass="6679">RRRSVIDFDTAPEFADRLRRRGFGAVRTLPVAGWQTGIVHTFLATRPTVAAPRTAAEDRA</sequence>
<dbReference type="AlphaFoldDB" id="A0A2S9PQ78"/>
<name>A0A2S9PQ78_9ACTN</name>
<dbReference type="Proteomes" id="UP000239322">
    <property type="component" value="Unassembled WGS sequence"/>
</dbReference>